<dbReference type="PANTHER" id="PTHR11584:SF369">
    <property type="entry name" value="MITOGEN-ACTIVATED PROTEIN KINASE KINASE KINASE 19-RELATED"/>
    <property type="match status" value="1"/>
</dbReference>
<dbReference type="PROSITE" id="PS50011">
    <property type="entry name" value="PROTEIN_KINASE_DOM"/>
    <property type="match status" value="1"/>
</dbReference>
<dbReference type="Gene3D" id="1.10.510.10">
    <property type="entry name" value="Transferase(Phosphotransferase) domain 1"/>
    <property type="match status" value="1"/>
</dbReference>
<dbReference type="InterPro" id="IPR011009">
    <property type="entry name" value="Kinase-like_dom_sf"/>
</dbReference>
<evidence type="ECO:0000256" key="4">
    <source>
        <dbReference type="ARBA" id="ARBA00022777"/>
    </source>
</evidence>
<keyword evidence="5" id="KW-0067">ATP-binding</keyword>
<dbReference type="AlphaFoldDB" id="A0A5J4V3E8"/>
<protein>
    <recommendedName>
        <fullName evidence="6">Protein kinase domain-containing protein</fullName>
    </recommendedName>
</protein>
<name>A0A5J4V3E8_9EUKA</name>
<sequence>MEEKCFLVEQVFQVCHSDDRQRRIWPSYFRVYEVWRPGTGVIGAKVMKEEDFETKEWRVGFQLTKKYKSICIEVPFCNDVLDSVSHFDGVCEDEVEVRFADSCYTCNYETTSETVEGVRLMHERGIIHRDIKGQNILLHSPPGSNLIVLKIADFGLIKEQKQVEQSTLMTVAGTMPLMSHEMLMGTEDGEVKADSKSGAHGFYFIS</sequence>
<reference evidence="7 8" key="1">
    <citation type="submission" date="2019-03" db="EMBL/GenBank/DDBJ databases">
        <title>Single cell metagenomics reveals metabolic interactions within the superorganism composed of flagellate Streblomastix strix and complex community of Bacteroidetes bacteria on its surface.</title>
        <authorList>
            <person name="Treitli S.C."/>
            <person name="Kolisko M."/>
            <person name="Husnik F."/>
            <person name="Keeling P."/>
            <person name="Hampl V."/>
        </authorList>
    </citation>
    <scope>NUCLEOTIDE SEQUENCE [LARGE SCALE GENOMIC DNA]</scope>
    <source>
        <strain evidence="7">ST1C</strain>
    </source>
</reference>
<dbReference type="EMBL" id="SNRW01010104">
    <property type="protein sequence ID" value="KAA6377024.1"/>
    <property type="molecule type" value="Genomic_DNA"/>
</dbReference>
<gene>
    <name evidence="7" type="ORF">EZS28_027451</name>
</gene>
<accession>A0A5J4V3E8</accession>
<keyword evidence="3" id="KW-0547">Nucleotide-binding</keyword>
<dbReference type="InterPro" id="IPR000719">
    <property type="entry name" value="Prot_kinase_dom"/>
</dbReference>
<dbReference type="SUPFAM" id="SSF56112">
    <property type="entry name" value="Protein kinase-like (PK-like)"/>
    <property type="match status" value="1"/>
</dbReference>
<evidence type="ECO:0000259" key="6">
    <source>
        <dbReference type="PROSITE" id="PS50011"/>
    </source>
</evidence>
<dbReference type="PROSITE" id="PS00108">
    <property type="entry name" value="PROTEIN_KINASE_ST"/>
    <property type="match status" value="1"/>
</dbReference>
<keyword evidence="1" id="KW-0723">Serine/threonine-protein kinase</keyword>
<evidence type="ECO:0000256" key="3">
    <source>
        <dbReference type="ARBA" id="ARBA00022741"/>
    </source>
</evidence>
<proteinExistence type="predicted"/>
<feature type="domain" description="Protein kinase" evidence="6">
    <location>
        <begin position="1"/>
        <end position="206"/>
    </location>
</feature>
<evidence type="ECO:0000256" key="2">
    <source>
        <dbReference type="ARBA" id="ARBA00022679"/>
    </source>
</evidence>
<dbReference type="Pfam" id="PF00069">
    <property type="entry name" value="Pkinase"/>
    <property type="match status" value="1"/>
</dbReference>
<dbReference type="GO" id="GO:0005524">
    <property type="term" value="F:ATP binding"/>
    <property type="evidence" value="ECO:0007669"/>
    <property type="project" value="UniProtKB-KW"/>
</dbReference>
<dbReference type="GO" id="GO:0004674">
    <property type="term" value="F:protein serine/threonine kinase activity"/>
    <property type="evidence" value="ECO:0007669"/>
    <property type="project" value="UniProtKB-KW"/>
</dbReference>
<keyword evidence="2" id="KW-0808">Transferase</keyword>
<keyword evidence="4" id="KW-0418">Kinase</keyword>
<comment type="caution">
    <text evidence="7">The sequence shown here is derived from an EMBL/GenBank/DDBJ whole genome shotgun (WGS) entry which is preliminary data.</text>
</comment>
<dbReference type="PANTHER" id="PTHR11584">
    <property type="entry name" value="SERINE/THREONINE PROTEIN KINASE"/>
    <property type="match status" value="1"/>
</dbReference>
<evidence type="ECO:0000313" key="8">
    <source>
        <dbReference type="Proteomes" id="UP000324800"/>
    </source>
</evidence>
<evidence type="ECO:0000313" key="7">
    <source>
        <dbReference type="EMBL" id="KAA6377024.1"/>
    </source>
</evidence>
<dbReference type="Proteomes" id="UP000324800">
    <property type="component" value="Unassembled WGS sequence"/>
</dbReference>
<dbReference type="InterPro" id="IPR008271">
    <property type="entry name" value="Ser/Thr_kinase_AS"/>
</dbReference>
<organism evidence="7 8">
    <name type="scientific">Streblomastix strix</name>
    <dbReference type="NCBI Taxonomy" id="222440"/>
    <lineage>
        <taxon>Eukaryota</taxon>
        <taxon>Metamonada</taxon>
        <taxon>Preaxostyla</taxon>
        <taxon>Oxymonadida</taxon>
        <taxon>Streblomastigidae</taxon>
        <taxon>Streblomastix</taxon>
    </lineage>
</organism>
<evidence type="ECO:0000256" key="1">
    <source>
        <dbReference type="ARBA" id="ARBA00022527"/>
    </source>
</evidence>
<evidence type="ECO:0000256" key="5">
    <source>
        <dbReference type="ARBA" id="ARBA00022840"/>
    </source>
</evidence>